<feature type="domain" description="Aminotransferase-like plant mobile" evidence="1">
    <location>
        <begin position="39"/>
        <end position="82"/>
    </location>
</feature>
<protein>
    <recommendedName>
        <fullName evidence="1">Aminotransferase-like plant mobile domain-containing protein</fullName>
    </recommendedName>
</protein>
<reference evidence="2 3" key="1">
    <citation type="journal article" date="2021" name="Nat. Plants">
        <title>The Taxus genome provides insights into paclitaxel biosynthesis.</title>
        <authorList>
            <person name="Xiong X."/>
            <person name="Gou J."/>
            <person name="Liao Q."/>
            <person name="Li Y."/>
            <person name="Zhou Q."/>
            <person name="Bi G."/>
            <person name="Li C."/>
            <person name="Du R."/>
            <person name="Wang X."/>
            <person name="Sun T."/>
            <person name="Guo L."/>
            <person name="Liang H."/>
            <person name="Lu P."/>
            <person name="Wu Y."/>
            <person name="Zhang Z."/>
            <person name="Ro D.K."/>
            <person name="Shang Y."/>
            <person name="Huang S."/>
            <person name="Yan J."/>
        </authorList>
    </citation>
    <scope>NUCLEOTIDE SEQUENCE [LARGE SCALE GENOMIC DNA]</scope>
    <source>
        <strain evidence="2">Ta-2019</strain>
    </source>
</reference>
<dbReference type="InterPro" id="IPR019557">
    <property type="entry name" value="AminoTfrase-like_pln_mobile"/>
</dbReference>
<evidence type="ECO:0000313" key="2">
    <source>
        <dbReference type="EMBL" id="KAH9302868.1"/>
    </source>
</evidence>
<comment type="caution">
    <text evidence="2">The sequence shown here is derived from an EMBL/GenBank/DDBJ whole genome shotgun (WGS) entry which is preliminary data.</text>
</comment>
<dbReference type="AlphaFoldDB" id="A0AA38CUC5"/>
<sequence length="82" mass="9466">CILPILHTQERYGWLTAIEAQFDEDDREILDSLVYVIGLAYVADMPQITLDNGLLIAIMERWHNEIQCFRLSTGEITITLKD</sequence>
<accession>A0AA38CUC5</accession>
<feature type="non-terminal residue" evidence="2">
    <location>
        <position position="1"/>
    </location>
</feature>
<proteinExistence type="predicted"/>
<gene>
    <name evidence="2" type="ORF">KI387_014451</name>
</gene>
<dbReference type="Proteomes" id="UP000824469">
    <property type="component" value="Unassembled WGS sequence"/>
</dbReference>
<organism evidence="2 3">
    <name type="scientific">Taxus chinensis</name>
    <name type="common">Chinese yew</name>
    <name type="synonym">Taxus wallichiana var. chinensis</name>
    <dbReference type="NCBI Taxonomy" id="29808"/>
    <lineage>
        <taxon>Eukaryota</taxon>
        <taxon>Viridiplantae</taxon>
        <taxon>Streptophyta</taxon>
        <taxon>Embryophyta</taxon>
        <taxon>Tracheophyta</taxon>
        <taxon>Spermatophyta</taxon>
        <taxon>Pinopsida</taxon>
        <taxon>Pinidae</taxon>
        <taxon>Conifers II</taxon>
        <taxon>Cupressales</taxon>
        <taxon>Taxaceae</taxon>
        <taxon>Taxus</taxon>
    </lineage>
</organism>
<feature type="non-terminal residue" evidence="2">
    <location>
        <position position="82"/>
    </location>
</feature>
<evidence type="ECO:0000259" key="1">
    <source>
        <dbReference type="Pfam" id="PF10536"/>
    </source>
</evidence>
<dbReference type="EMBL" id="JAHRHJ020000009">
    <property type="protein sequence ID" value="KAH9302868.1"/>
    <property type="molecule type" value="Genomic_DNA"/>
</dbReference>
<dbReference type="Pfam" id="PF10536">
    <property type="entry name" value="PMD"/>
    <property type="match status" value="1"/>
</dbReference>
<evidence type="ECO:0000313" key="3">
    <source>
        <dbReference type="Proteomes" id="UP000824469"/>
    </source>
</evidence>
<name>A0AA38CUC5_TAXCH</name>
<keyword evidence="3" id="KW-1185">Reference proteome</keyword>